<protein>
    <recommendedName>
        <fullName evidence="5">Frequency clock protein</fullName>
    </recommendedName>
</protein>
<feature type="compositionally biased region" description="Basic and acidic residues" evidence="2">
    <location>
        <begin position="422"/>
        <end position="431"/>
    </location>
</feature>
<dbReference type="GO" id="GO:0005737">
    <property type="term" value="C:cytoplasm"/>
    <property type="evidence" value="ECO:0007669"/>
    <property type="project" value="InterPro"/>
</dbReference>
<dbReference type="GO" id="GO:0005634">
    <property type="term" value="C:nucleus"/>
    <property type="evidence" value="ECO:0007669"/>
    <property type="project" value="InterPro"/>
</dbReference>
<feature type="coiled-coil region" evidence="1">
    <location>
        <begin position="169"/>
        <end position="196"/>
    </location>
</feature>
<keyword evidence="1" id="KW-0175">Coiled coil</keyword>
<dbReference type="AlphaFoldDB" id="A0A6A6QSZ6"/>
<feature type="compositionally biased region" description="Polar residues" evidence="2">
    <location>
        <begin position="71"/>
        <end position="89"/>
    </location>
</feature>
<accession>A0A6A6QSZ6</accession>
<evidence type="ECO:0000313" key="4">
    <source>
        <dbReference type="Proteomes" id="UP000799750"/>
    </source>
</evidence>
<feature type="compositionally biased region" description="Polar residues" evidence="2">
    <location>
        <begin position="134"/>
        <end position="145"/>
    </location>
</feature>
<feature type="compositionally biased region" description="Polar residues" evidence="2">
    <location>
        <begin position="347"/>
        <end position="356"/>
    </location>
</feature>
<feature type="compositionally biased region" description="Acidic residues" evidence="2">
    <location>
        <begin position="882"/>
        <end position="891"/>
    </location>
</feature>
<evidence type="ECO:0000313" key="3">
    <source>
        <dbReference type="EMBL" id="KAF2495535.1"/>
    </source>
</evidence>
<dbReference type="InterPro" id="IPR018554">
    <property type="entry name" value="FRQ"/>
</dbReference>
<reference evidence="3" key="1">
    <citation type="journal article" date="2020" name="Stud. Mycol.">
        <title>101 Dothideomycetes genomes: a test case for predicting lifestyles and emergence of pathogens.</title>
        <authorList>
            <person name="Haridas S."/>
            <person name="Albert R."/>
            <person name="Binder M."/>
            <person name="Bloem J."/>
            <person name="Labutti K."/>
            <person name="Salamov A."/>
            <person name="Andreopoulos B."/>
            <person name="Baker S."/>
            <person name="Barry K."/>
            <person name="Bills G."/>
            <person name="Bluhm B."/>
            <person name="Cannon C."/>
            <person name="Castanera R."/>
            <person name="Culley D."/>
            <person name="Daum C."/>
            <person name="Ezra D."/>
            <person name="Gonzalez J."/>
            <person name="Henrissat B."/>
            <person name="Kuo A."/>
            <person name="Liang C."/>
            <person name="Lipzen A."/>
            <person name="Lutzoni F."/>
            <person name="Magnuson J."/>
            <person name="Mondo S."/>
            <person name="Nolan M."/>
            <person name="Ohm R."/>
            <person name="Pangilinan J."/>
            <person name="Park H.-J."/>
            <person name="Ramirez L."/>
            <person name="Alfaro M."/>
            <person name="Sun H."/>
            <person name="Tritt A."/>
            <person name="Yoshinaga Y."/>
            <person name="Zwiers L.-H."/>
            <person name="Turgeon B."/>
            <person name="Goodwin S."/>
            <person name="Spatafora J."/>
            <person name="Crous P."/>
            <person name="Grigoriev I."/>
        </authorList>
    </citation>
    <scope>NUCLEOTIDE SEQUENCE</scope>
    <source>
        <strain evidence="3">CBS 269.34</strain>
    </source>
</reference>
<feature type="compositionally biased region" description="Basic residues" evidence="2">
    <location>
        <begin position="563"/>
        <end position="573"/>
    </location>
</feature>
<proteinExistence type="predicted"/>
<feature type="region of interest" description="Disordered" evidence="2">
    <location>
        <begin position="336"/>
        <end position="432"/>
    </location>
</feature>
<evidence type="ECO:0008006" key="5">
    <source>
        <dbReference type="Google" id="ProtNLM"/>
    </source>
</evidence>
<feature type="region of interest" description="Disordered" evidence="2">
    <location>
        <begin position="510"/>
        <end position="574"/>
    </location>
</feature>
<dbReference type="OrthoDB" id="2536795at2759"/>
<feature type="compositionally biased region" description="Basic and acidic residues" evidence="2">
    <location>
        <begin position="156"/>
        <end position="165"/>
    </location>
</feature>
<feature type="region of interest" description="Disordered" evidence="2">
    <location>
        <begin position="651"/>
        <end position="680"/>
    </location>
</feature>
<organism evidence="3 4">
    <name type="scientific">Lophium mytilinum</name>
    <dbReference type="NCBI Taxonomy" id="390894"/>
    <lineage>
        <taxon>Eukaryota</taxon>
        <taxon>Fungi</taxon>
        <taxon>Dikarya</taxon>
        <taxon>Ascomycota</taxon>
        <taxon>Pezizomycotina</taxon>
        <taxon>Dothideomycetes</taxon>
        <taxon>Pleosporomycetidae</taxon>
        <taxon>Mytilinidiales</taxon>
        <taxon>Mytilinidiaceae</taxon>
        <taxon>Lophium</taxon>
    </lineage>
</organism>
<dbReference type="Proteomes" id="UP000799750">
    <property type="component" value="Unassembled WGS sequence"/>
</dbReference>
<feature type="compositionally biased region" description="Polar residues" evidence="2">
    <location>
        <begin position="98"/>
        <end position="110"/>
    </location>
</feature>
<dbReference type="Pfam" id="PF09421">
    <property type="entry name" value="FRQ"/>
    <property type="match status" value="1"/>
</dbReference>
<feature type="region of interest" description="Disordered" evidence="2">
    <location>
        <begin position="929"/>
        <end position="968"/>
    </location>
</feature>
<name>A0A6A6QSZ6_9PEZI</name>
<feature type="compositionally biased region" description="Low complexity" evidence="2">
    <location>
        <begin position="949"/>
        <end position="961"/>
    </location>
</feature>
<feature type="region of interest" description="Disordered" evidence="2">
    <location>
        <begin position="816"/>
        <end position="891"/>
    </location>
</feature>
<evidence type="ECO:0000256" key="1">
    <source>
        <dbReference type="SAM" id="Coils"/>
    </source>
</evidence>
<feature type="region of interest" description="Disordered" evidence="2">
    <location>
        <begin position="1"/>
        <end position="165"/>
    </location>
</feature>
<feature type="compositionally biased region" description="Polar residues" evidence="2">
    <location>
        <begin position="660"/>
        <end position="676"/>
    </location>
</feature>
<feature type="compositionally biased region" description="Basic and acidic residues" evidence="2">
    <location>
        <begin position="358"/>
        <end position="383"/>
    </location>
</feature>
<gene>
    <name evidence="3" type="ORF">BU16DRAFT_539477</name>
</gene>
<keyword evidence="4" id="KW-1185">Reference proteome</keyword>
<dbReference type="GO" id="GO:0006355">
    <property type="term" value="P:regulation of DNA-templated transcription"/>
    <property type="evidence" value="ECO:0007669"/>
    <property type="project" value="InterPro"/>
</dbReference>
<feature type="compositionally biased region" description="Low complexity" evidence="2">
    <location>
        <begin position="520"/>
        <end position="533"/>
    </location>
</feature>
<feature type="compositionally biased region" description="Low complexity" evidence="2">
    <location>
        <begin position="844"/>
        <end position="857"/>
    </location>
</feature>
<feature type="compositionally biased region" description="Polar residues" evidence="2">
    <location>
        <begin position="410"/>
        <end position="421"/>
    </location>
</feature>
<evidence type="ECO:0000256" key="2">
    <source>
        <dbReference type="SAM" id="MobiDB-lite"/>
    </source>
</evidence>
<dbReference type="EMBL" id="MU004189">
    <property type="protein sequence ID" value="KAF2495535.1"/>
    <property type="molecule type" value="Genomic_DNA"/>
</dbReference>
<dbReference type="GO" id="GO:0007623">
    <property type="term" value="P:circadian rhythm"/>
    <property type="evidence" value="ECO:0007669"/>
    <property type="project" value="InterPro"/>
</dbReference>
<sequence>MDSHNPADAVPIGPGSRQPPSSHPRRPPPHKSVSLRHTPPLGWSNVQLSRVPTGRPSLPSPTGPRSDRANPPSSVSPNLRTHKQSSGESSDAGKWFERSNNNVTHDQSVIDNEPPFFLHNSSSSETPPEILEHQPNSGNMHSTSMPYRPSGGAQIRGDDSDSGDYRSVIDDLTIVNKKLKQKLRRYEKMYDAHLQNDKLFEVRFHGLPDDKKKELEETLRKFAMGLSDSPLNNSGPSVFLPPMLKNATSSLTSTRFAESGYASMSASGQNSVSVPSSQIVANSKKPVRPPLNQQHQNVQSYLHDIPAGFIGKPLHLTEKAKKKLVVRRLEQIFAGKLSAPGDHPHPVQQQEVSQSAARADREARELGGQRSGKEGIREARIMSEDDDMQAIEDTSLDVARGPPSSMALPEQNSSSSGSPDQRPTRPLDLDPYRAQVPSENMDYIRHLGFTPPDMVSGDAPLDGHGWIYLNLLINMAQLHTINVTSDFVKNAVTDYSSKFELSPDGRKLRWRGGHDVTRNSSDSSSEQLSSTSPDDSDEVQRRERKKAKSGYAHSGASTDSAHYARKLARHQKQREKNELAYTPLFFHQLSSEADDEYNYDVDSLGYFPPMPTNAAGDSSGINFPAASSSNKRRDTGPIIFYNNAKFCTDLSGDRRGATRANPSSYQSVMSHPTRQMSAERDAELYDSKGPLADPSFELEEQMDLDHSTSGESGIRFASERSETDNDVVPSPKRINFEASGLGGVQSVDNFAIDVQLRKKWVEHGLVAVRRSVSKPKPYPHNILEALKKDTISLSTGTGGAARSMIASEIISTAHQDLPNSALPPPSMLPFDSSSNDVDSDAESDVSSAASDMSSQVSIELHGHTAPQLLNISPPHESSEQSWDLEDDDESDSVDLLATARAIDPTTIHAREREYDSNVAERLAEEIPAGSSAATGVGGSGYNSPESRAAADAAEGAAQAAAGNSGDHLLSKNLKRARTSDNFAMLNPGKAAKFN</sequence>